<evidence type="ECO:0000313" key="1">
    <source>
        <dbReference type="EMBL" id="MBA0813475.1"/>
    </source>
</evidence>
<keyword evidence="2" id="KW-1185">Reference proteome</keyword>
<dbReference type="EMBL" id="JABFAD010000011">
    <property type="protein sequence ID" value="MBA0813475.1"/>
    <property type="molecule type" value="Genomic_DNA"/>
</dbReference>
<sequence>MDGLKLISDRRVKKVLIQMDNHEAATTIQDDSAGISSSALVRRIHQTMLTAWMAGPLVINRMMSTGVPFSTNHLGISPFIEPPSIRQVAFSGNAPISNCDH</sequence>
<organism evidence="1 2">
    <name type="scientific">Gossypium harknessii</name>
    <dbReference type="NCBI Taxonomy" id="34285"/>
    <lineage>
        <taxon>Eukaryota</taxon>
        <taxon>Viridiplantae</taxon>
        <taxon>Streptophyta</taxon>
        <taxon>Embryophyta</taxon>
        <taxon>Tracheophyta</taxon>
        <taxon>Spermatophyta</taxon>
        <taxon>Magnoliopsida</taxon>
        <taxon>eudicotyledons</taxon>
        <taxon>Gunneridae</taxon>
        <taxon>Pentapetalae</taxon>
        <taxon>rosids</taxon>
        <taxon>malvids</taxon>
        <taxon>Malvales</taxon>
        <taxon>Malvaceae</taxon>
        <taxon>Malvoideae</taxon>
        <taxon>Gossypium</taxon>
    </lineage>
</organism>
<proteinExistence type="predicted"/>
<dbReference type="AlphaFoldDB" id="A0A7J9HX46"/>
<reference evidence="1 2" key="1">
    <citation type="journal article" date="2019" name="Genome Biol. Evol.">
        <title>Insights into the evolution of the New World diploid cottons (Gossypium, subgenus Houzingenia) based on genome sequencing.</title>
        <authorList>
            <person name="Grover C.E."/>
            <person name="Arick M.A. 2nd"/>
            <person name="Thrash A."/>
            <person name="Conover J.L."/>
            <person name="Sanders W.S."/>
            <person name="Peterson D.G."/>
            <person name="Frelichowski J.E."/>
            <person name="Scheffler J.A."/>
            <person name="Scheffler B.E."/>
            <person name="Wendel J.F."/>
        </authorList>
    </citation>
    <scope>NUCLEOTIDE SEQUENCE [LARGE SCALE GENOMIC DNA]</scope>
    <source>
        <strain evidence="1">0</strain>
        <tissue evidence="1">Leaf</tissue>
    </source>
</reference>
<name>A0A7J9HX46_9ROSI</name>
<accession>A0A7J9HX46</accession>
<gene>
    <name evidence="1" type="ORF">Gohar_027321</name>
</gene>
<evidence type="ECO:0000313" key="2">
    <source>
        <dbReference type="Proteomes" id="UP000593560"/>
    </source>
</evidence>
<dbReference type="Proteomes" id="UP000593560">
    <property type="component" value="Unassembled WGS sequence"/>
</dbReference>
<protein>
    <submittedName>
        <fullName evidence="1">Uncharacterized protein</fullName>
    </submittedName>
</protein>
<comment type="caution">
    <text evidence="1">The sequence shown here is derived from an EMBL/GenBank/DDBJ whole genome shotgun (WGS) entry which is preliminary data.</text>
</comment>